<dbReference type="InterPro" id="IPR036890">
    <property type="entry name" value="HATPase_C_sf"/>
</dbReference>
<dbReference type="SMART" id="SM00448">
    <property type="entry name" value="REC"/>
    <property type="match status" value="1"/>
</dbReference>
<dbReference type="SUPFAM" id="SSF52172">
    <property type="entry name" value="CheY-like"/>
    <property type="match status" value="1"/>
</dbReference>
<dbReference type="CDD" id="cd17574">
    <property type="entry name" value="REC_OmpR"/>
    <property type="match status" value="1"/>
</dbReference>
<evidence type="ECO:0000256" key="1">
    <source>
        <dbReference type="ARBA" id="ARBA00000085"/>
    </source>
</evidence>
<accession>A0A927ATZ5</accession>
<keyword evidence="17" id="KW-1185">Reference proteome</keyword>
<evidence type="ECO:0000256" key="5">
    <source>
        <dbReference type="ARBA" id="ARBA00022741"/>
    </source>
</evidence>
<dbReference type="SMART" id="SM00387">
    <property type="entry name" value="HATPase_c"/>
    <property type="match status" value="1"/>
</dbReference>
<dbReference type="Gene3D" id="1.10.287.130">
    <property type="match status" value="1"/>
</dbReference>
<dbReference type="SUPFAM" id="SSF46689">
    <property type="entry name" value="Homeodomain-like"/>
    <property type="match status" value="1"/>
</dbReference>
<dbReference type="FunFam" id="1.10.287.130:FF:000045">
    <property type="entry name" value="Two-component system sensor histidine kinase/response regulator"/>
    <property type="match status" value="1"/>
</dbReference>
<dbReference type="PANTHER" id="PTHR43547">
    <property type="entry name" value="TWO-COMPONENT HISTIDINE KINASE"/>
    <property type="match status" value="1"/>
</dbReference>
<evidence type="ECO:0000259" key="15">
    <source>
        <dbReference type="PROSITE" id="PS50110"/>
    </source>
</evidence>
<feature type="domain" description="HTH araC/xylS-type" evidence="13">
    <location>
        <begin position="1242"/>
        <end position="1340"/>
    </location>
</feature>
<dbReference type="SMART" id="SM00342">
    <property type="entry name" value="HTH_ARAC"/>
    <property type="match status" value="1"/>
</dbReference>
<feature type="domain" description="Histidine kinase" evidence="14">
    <location>
        <begin position="839"/>
        <end position="1060"/>
    </location>
</feature>
<dbReference type="InterPro" id="IPR011006">
    <property type="entry name" value="CheY-like_superfamily"/>
</dbReference>
<keyword evidence="7" id="KW-0067">ATP-binding</keyword>
<dbReference type="Pfam" id="PF00072">
    <property type="entry name" value="Response_reg"/>
    <property type="match status" value="1"/>
</dbReference>
<dbReference type="PANTHER" id="PTHR43547:SF2">
    <property type="entry name" value="HYBRID SIGNAL TRANSDUCTION HISTIDINE KINASE C"/>
    <property type="match status" value="1"/>
</dbReference>
<keyword evidence="10" id="KW-0804">Transcription</keyword>
<evidence type="ECO:0000256" key="4">
    <source>
        <dbReference type="ARBA" id="ARBA00022679"/>
    </source>
</evidence>
<dbReference type="Gene3D" id="3.40.50.2300">
    <property type="match status" value="1"/>
</dbReference>
<evidence type="ECO:0000313" key="16">
    <source>
        <dbReference type="EMBL" id="MBD2701637.1"/>
    </source>
</evidence>
<dbReference type="InterPro" id="IPR003661">
    <property type="entry name" value="HisK_dim/P_dom"/>
</dbReference>
<keyword evidence="8" id="KW-0902">Two-component regulatory system</keyword>
<feature type="modified residue" description="4-aspartylphosphate" evidence="11">
    <location>
        <position position="1141"/>
    </location>
</feature>
<dbReference type="InterPro" id="IPR003594">
    <property type="entry name" value="HATPase_dom"/>
</dbReference>
<comment type="caution">
    <text evidence="16">The sequence shown here is derived from an EMBL/GenBank/DDBJ whole genome shotgun (WGS) entry which is preliminary data.</text>
</comment>
<keyword evidence="9" id="KW-0805">Transcription regulation</keyword>
<dbReference type="SUPFAM" id="SSF101898">
    <property type="entry name" value="NHL repeat"/>
    <property type="match status" value="1"/>
</dbReference>
<dbReference type="PROSITE" id="PS50110">
    <property type="entry name" value="RESPONSE_REGULATORY"/>
    <property type="match status" value="1"/>
</dbReference>
<dbReference type="Pfam" id="PF12833">
    <property type="entry name" value="HTH_18"/>
    <property type="match status" value="1"/>
</dbReference>
<keyword evidence="12" id="KW-1133">Transmembrane helix</keyword>
<feature type="domain" description="Response regulatory" evidence="15">
    <location>
        <begin position="1093"/>
        <end position="1208"/>
    </location>
</feature>
<evidence type="ECO:0000256" key="2">
    <source>
        <dbReference type="ARBA" id="ARBA00012438"/>
    </source>
</evidence>
<reference evidence="16" key="1">
    <citation type="submission" date="2020-09" db="EMBL/GenBank/DDBJ databases">
        <authorList>
            <person name="Kim M.K."/>
        </authorList>
    </citation>
    <scope>NUCLEOTIDE SEQUENCE</scope>
    <source>
        <strain evidence="16">BT702</strain>
    </source>
</reference>
<dbReference type="GO" id="GO:0000155">
    <property type="term" value="F:phosphorelay sensor kinase activity"/>
    <property type="evidence" value="ECO:0007669"/>
    <property type="project" value="InterPro"/>
</dbReference>
<dbReference type="Pfam" id="PF07494">
    <property type="entry name" value="Reg_prop"/>
    <property type="match status" value="3"/>
</dbReference>
<name>A0A927ATZ5_9BACT</name>
<keyword evidence="6" id="KW-0418">Kinase</keyword>
<dbReference type="GO" id="GO:0005524">
    <property type="term" value="F:ATP binding"/>
    <property type="evidence" value="ECO:0007669"/>
    <property type="project" value="UniProtKB-KW"/>
</dbReference>
<dbReference type="FunFam" id="3.30.565.10:FF:000037">
    <property type="entry name" value="Hybrid sensor histidine kinase/response regulator"/>
    <property type="match status" value="1"/>
</dbReference>
<evidence type="ECO:0000256" key="8">
    <source>
        <dbReference type="ARBA" id="ARBA00023012"/>
    </source>
</evidence>
<keyword evidence="3 11" id="KW-0597">Phosphoprotein</keyword>
<evidence type="ECO:0000259" key="14">
    <source>
        <dbReference type="PROSITE" id="PS50109"/>
    </source>
</evidence>
<dbReference type="CDD" id="cd00082">
    <property type="entry name" value="HisKA"/>
    <property type="match status" value="1"/>
</dbReference>
<dbReference type="Proteomes" id="UP000598820">
    <property type="component" value="Unassembled WGS sequence"/>
</dbReference>
<feature type="transmembrane region" description="Helical" evidence="12">
    <location>
        <begin position="785"/>
        <end position="803"/>
    </location>
</feature>
<dbReference type="Gene3D" id="3.30.565.10">
    <property type="entry name" value="Histidine kinase-like ATPase, C-terminal domain"/>
    <property type="match status" value="1"/>
</dbReference>
<keyword evidence="12" id="KW-0472">Membrane</keyword>
<dbReference type="Gene3D" id="2.130.10.10">
    <property type="entry name" value="YVTN repeat-like/Quinoprotein amine dehydrogenase"/>
    <property type="match status" value="3"/>
</dbReference>
<evidence type="ECO:0000259" key="13">
    <source>
        <dbReference type="PROSITE" id="PS01124"/>
    </source>
</evidence>
<evidence type="ECO:0000256" key="7">
    <source>
        <dbReference type="ARBA" id="ARBA00022840"/>
    </source>
</evidence>
<dbReference type="EC" id="2.7.13.3" evidence="2"/>
<dbReference type="InterPro" id="IPR001789">
    <property type="entry name" value="Sig_transdc_resp-reg_receiver"/>
</dbReference>
<proteinExistence type="predicted"/>
<organism evidence="16 17">
    <name type="scientific">Spirosoma profusum</name>
    <dbReference type="NCBI Taxonomy" id="2771354"/>
    <lineage>
        <taxon>Bacteria</taxon>
        <taxon>Pseudomonadati</taxon>
        <taxon>Bacteroidota</taxon>
        <taxon>Cytophagia</taxon>
        <taxon>Cytophagales</taxon>
        <taxon>Cytophagaceae</taxon>
        <taxon>Spirosoma</taxon>
    </lineage>
</organism>
<dbReference type="Pfam" id="PF07495">
    <property type="entry name" value="Y_Y_Y"/>
    <property type="match status" value="1"/>
</dbReference>
<dbReference type="Pfam" id="PF00512">
    <property type="entry name" value="HisKA"/>
    <property type="match status" value="1"/>
</dbReference>
<evidence type="ECO:0000256" key="6">
    <source>
        <dbReference type="ARBA" id="ARBA00022777"/>
    </source>
</evidence>
<dbReference type="InterPro" id="IPR011123">
    <property type="entry name" value="Y_Y_Y"/>
</dbReference>
<keyword evidence="5" id="KW-0547">Nucleotide-binding</keyword>
<comment type="catalytic activity">
    <reaction evidence="1">
        <text>ATP + protein L-histidine = ADP + protein N-phospho-L-histidine.</text>
        <dbReference type="EC" id="2.7.13.3"/>
    </reaction>
</comment>
<evidence type="ECO:0000313" key="17">
    <source>
        <dbReference type="Proteomes" id="UP000598820"/>
    </source>
</evidence>
<evidence type="ECO:0000256" key="3">
    <source>
        <dbReference type="ARBA" id="ARBA00022553"/>
    </source>
</evidence>
<dbReference type="RefSeq" id="WP_190887486.1">
    <property type="nucleotide sequence ID" value="NZ_JACWZY010000009.1"/>
</dbReference>
<dbReference type="PRINTS" id="PR00344">
    <property type="entry name" value="BCTRLSENSOR"/>
</dbReference>
<dbReference type="InterPro" id="IPR009057">
    <property type="entry name" value="Homeodomain-like_sf"/>
</dbReference>
<sequence length="1344" mass="154435">MDASTPTIYSTHKKRRQKNWLLLTVILVLQGALLYAQGYRLSQPEQLTSKDGLPQGYIAAILQDRQGFIWMGTRDGLCRYDGQRFKIFQPSADGRPSLIFSAVNSLFLDHRGFIWVVSVRGDIDRFDPVSETFINVWPKKKFHHPEQMGTIARLCVDHQDRLWISFFNNSGLVCYDIRTDRIRRFFWKGEPRQLYNHNSIQDIVEDHNGTIWAGTGVGLDRFSERTGQFKSYPFPPAKHDTNEPNKRVQRLFVLSDSQLVIGSLLNFVTFLNPQKNKVRLLQLPQFVNEYHNMSFVEDSRGNLYLAHDSELYRFTPQGNLQTIARFTGEWRPISLFIDRSDVLWLGTNGYGIRKYDLRAYPFETAVYQHPFPADVFMRWLNIPRNETPRIFFHSFAYNFRYTVDKQGKLWVNNTEPVFYQYDLNTRKKTQIVRLLPKKTPDNHRFLLPLATDPKGIIWTLDNGQPYYIDTVSRQWKEFTFAFKLPSNVIGLQIVVDDQAIWLATDLEGFLRLDRTSGQIQSFRHKPTNPKSISSNSLYWLSGDSMNPNRLWIGTFGNGLCMFDKRTYQSKRITIDNGLPNNVVYSATSDKLGYLWLSTNKGISRLDTRTFKVLNFSTDDGLLANEFNRFHVVHLPDDRIILGGVEGITAFYPDQIKTDKFAPKVFITNIKVNNQPLRTSQNTRDTSSQSSAVQGLTELRLPHDQNFLAVDFAVMQFNKPGKNRYRHWLDGLEKKWIETERPDAFYTNLSPGSYTLKLNASNTSGSWSPYIRMLRIIIRPPFWATWWAYGMYTLTLLGIGYGLLRSYTNRLKLRQTMAMQEQEATQLRKVDEMKTRFFSNITHEFRTPLTLIMAPAEQMMRQIRDEGDNRRLSAIHRNANQLLQLINQLLDLTKMESGAMSANESLGNISTFVDEIVQSFCGQAESKSIELTYRSTTSGQYWFDSSKLERIVYNLVSNALKFTPDGGRVDVLLNSPTDNSIQLAVSDTGMGIPADKLPHIFDRFYQVDDSSTRQQEGTGIGLALVKELVDFQQGKLQVTSETDESSGRSGTTFRIDLPYRSVAKETDATSPISVSSLHDERTATTEIDDDEIPTLLLVEDNTELAEFIIDSLPSMYRVHRASNGKAGYEQALQLIPDLIISDVLMPEMDGYTLCKLVKDDQRTSHVPVLLLTAKSAIESRMTGLELGADDYMNKPFHVPELQQRVHNMLENRRKLRDRLKANLTKLHQPEDVSESGLNDTFLDKLYALIDKKLDDTSFGVEEILPEIGMSRMSLHRKLKALTGLPISDVIRNYRLKKAAQLLRQGYNNSQTAYMVGFDSSAYFTKCFHELYGLTPRAYANQEPWN</sequence>
<dbReference type="EMBL" id="JACWZY010000009">
    <property type="protein sequence ID" value="MBD2701637.1"/>
    <property type="molecule type" value="Genomic_DNA"/>
</dbReference>
<dbReference type="InterPro" id="IPR036097">
    <property type="entry name" value="HisK_dim/P_sf"/>
</dbReference>
<evidence type="ECO:0000256" key="11">
    <source>
        <dbReference type="PROSITE-ProRule" id="PRU00169"/>
    </source>
</evidence>
<evidence type="ECO:0000256" key="12">
    <source>
        <dbReference type="SAM" id="Phobius"/>
    </source>
</evidence>
<dbReference type="InterPro" id="IPR013783">
    <property type="entry name" value="Ig-like_fold"/>
</dbReference>
<dbReference type="PROSITE" id="PS01124">
    <property type="entry name" value="HTH_ARAC_FAMILY_2"/>
    <property type="match status" value="1"/>
</dbReference>
<keyword evidence="12" id="KW-0812">Transmembrane</keyword>
<dbReference type="SUPFAM" id="SSF55874">
    <property type="entry name" value="ATPase domain of HSP90 chaperone/DNA topoisomerase II/histidine kinase"/>
    <property type="match status" value="1"/>
</dbReference>
<dbReference type="SMART" id="SM00388">
    <property type="entry name" value="HisKA"/>
    <property type="match status" value="1"/>
</dbReference>
<gene>
    <name evidence="16" type="ORF">IC229_13380</name>
</gene>
<dbReference type="InterPro" id="IPR015943">
    <property type="entry name" value="WD40/YVTN_repeat-like_dom_sf"/>
</dbReference>
<evidence type="ECO:0000256" key="10">
    <source>
        <dbReference type="ARBA" id="ARBA00023163"/>
    </source>
</evidence>
<evidence type="ECO:0000256" key="9">
    <source>
        <dbReference type="ARBA" id="ARBA00023015"/>
    </source>
</evidence>
<dbReference type="SUPFAM" id="SSF63829">
    <property type="entry name" value="Calcium-dependent phosphotriesterase"/>
    <property type="match status" value="1"/>
</dbReference>
<dbReference type="GO" id="GO:0003700">
    <property type="term" value="F:DNA-binding transcription factor activity"/>
    <property type="evidence" value="ECO:0007669"/>
    <property type="project" value="InterPro"/>
</dbReference>
<dbReference type="InterPro" id="IPR005467">
    <property type="entry name" value="His_kinase_dom"/>
</dbReference>
<dbReference type="SUPFAM" id="SSF47384">
    <property type="entry name" value="Homodimeric domain of signal transducing histidine kinase"/>
    <property type="match status" value="1"/>
</dbReference>
<dbReference type="InterPro" id="IPR011110">
    <property type="entry name" value="Reg_prop"/>
</dbReference>
<dbReference type="PROSITE" id="PS50109">
    <property type="entry name" value="HIS_KIN"/>
    <property type="match status" value="1"/>
</dbReference>
<dbReference type="Gene3D" id="2.60.40.10">
    <property type="entry name" value="Immunoglobulins"/>
    <property type="match status" value="1"/>
</dbReference>
<keyword evidence="4" id="KW-0808">Transferase</keyword>
<dbReference type="GO" id="GO:0043565">
    <property type="term" value="F:sequence-specific DNA binding"/>
    <property type="evidence" value="ECO:0007669"/>
    <property type="project" value="InterPro"/>
</dbReference>
<dbReference type="Gene3D" id="1.10.10.60">
    <property type="entry name" value="Homeodomain-like"/>
    <property type="match status" value="1"/>
</dbReference>
<dbReference type="Pfam" id="PF02518">
    <property type="entry name" value="HATPase_c"/>
    <property type="match status" value="1"/>
</dbReference>
<dbReference type="InterPro" id="IPR004358">
    <property type="entry name" value="Sig_transdc_His_kin-like_C"/>
</dbReference>
<protein>
    <recommendedName>
        <fullName evidence="2">histidine kinase</fullName>
        <ecNumber evidence="2">2.7.13.3</ecNumber>
    </recommendedName>
</protein>
<dbReference type="InterPro" id="IPR018060">
    <property type="entry name" value="HTH_AraC"/>
</dbReference>